<dbReference type="EMBL" id="LXQA010498996">
    <property type="protein sequence ID" value="MCI55606.1"/>
    <property type="molecule type" value="Genomic_DNA"/>
</dbReference>
<protein>
    <submittedName>
        <fullName evidence="2">Uncharacterized protein</fullName>
    </submittedName>
</protein>
<evidence type="ECO:0000313" key="2">
    <source>
        <dbReference type="EMBL" id="MCI55606.1"/>
    </source>
</evidence>
<accession>A0A392T615</accession>
<evidence type="ECO:0000313" key="3">
    <source>
        <dbReference type="Proteomes" id="UP000265520"/>
    </source>
</evidence>
<feature type="region of interest" description="Disordered" evidence="1">
    <location>
        <begin position="1"/>
        <end position="39"/>
    </location>
</feature>
<comment type="caution">
    <text evidence="2">The sequence shown here is derived from an EMBL/GenBank/DDBJ whole genome shotgun (WGS) entry which is preliminary data.</text>
</comment>
<sequence length="39" mass="4092">PVRPQIRAAEVPAGMSRGHVSPEFNCRPPPLGMAAGHTV</sequence>
<evidence type="ECO:0000256" key="1">
    <source>
        <dbReference type="SAM" id="MobiDB-lite"/>
    </source>
</evidence>
<feature type="non-terminal residue" evidence="2">
    <location>
        <position position="1"/>
    </location>
</feature>
<dbReference type="Proteomes" id="UP000265520">
    <property type="component" value="Unassembled WGS sequence"/>
</dbReference>
<reference evidence="2 3" key="1">
    <citation type="journal article" date="2018" name="Front. Plant Sci.">
        <title>Red Clover (Trifolium pratense) and Zigzag Clover (T. medium) - A Picture of Genomic Similarities and Differences.</title>
        <authorList>
            <person name="Dluhosova J."/>
            <person name="Istvanek J."/>
            <person name="Nedelnik J."/>
            <person name="Repkova J."/>
        </authorList>
    </citation>
    <scope>NUCLEOTIDE SEQUENCE [LARGE SCALE GENOMIC DNA]</scope>
    <source>
        <strain evidence="3">cv. 10/8</strain>
        <tissue evidence="2">Leaf</tissue>
    </source>
</reference>
<keyword evidence="3" id="KW-1185">Reference proteome</keyword>
<organism evidence="2 3">
    <name type="scientific">Trifolium medium</name>
    <dbReference type="NCBI Taxonomy" id="97028"/>
    <lineage>
        <taxon>Eukaryota</taxon>
        <taxon>Viridiplantae</taxon>
        <taxon>Streptophyta</taxon>
        <taxon>Embryophyta</taxon>
        <taxon>Tracheophyta</taxon>
        <taxon>Spermatophyta</taxon>
        <taxon>Magnoliopsida</taxon>
        <taxon>eudicotyledons</taxon>
        <taxon>Gunneridae</taxon>
        <taxon>Pentapetalae</taxon>
        <taxon>rosids</taxon>
        <taxon>fabids</taxon>
        <taxon>Fabales</taxon>
        <taxon>Fabaceae</taxon>
        <taxon>Papilionoideae</taxon>
        <taxon>50 kb inversion clade</taxon>
        <taxon>NPAAA clade</taxon>
        <taxon>Hologalegina</taxon>
        <taxon>IRL clade</taxon>
        <taxon>Trifolieae</taxon>
        <taxon>Trifolium</taxon>
    </lineage>
</organism>
<name>A0A392T615_9FABA</name>
<dbReference type="AlphaFoldDB" id="A0A392T615"/>
<proteinExistence type="predicted"/>